<accession>A0A5P9Q9I3</accession>
<protein>
    <recommendedName>
        <fullName evidence="3">Phosphohistidine phosphatase</fullName>
    </recommendedName>
</protein>
<dbReference type="SUPFAM" id="SSF53254">
    <property type="entry name" value="Phosphoglycerate mutase-like"/>
    <property type="match status" value="1"/>
</dbReference>
<dbReference type="InterPro" id="IPR029033">
    <property type="entry name" value="His_PPase_superfam"/>
</dbReference>
<dbReference type="Proteomes" id="UP000326702">
    <property type="component" value="Chromosome"/>
</dbReference>
<evidence type="ECO:0000313" key="1">
    <source>
        <dbReference type="EMBL" id="QFU98101.1"/>
    </source>
</evidence>
<gene>
    <name evidence="1" type="ORF">KDY119_01610</name>
</gene>
<dbReference type="PANTHER" id="PTHR47623:SF1">
    <property type="entry name" value="OS09G0287300 PROTEIN"/>
    <property type="match status" value="1"/>
</dbReference>
<keyword evidence="2" id="KW-1185">Reference proteome</keyword>
<dbReference type="Pfam" id="PF00300">
    <property type="entry name" value="His_Phos_1"/>
    <property type="match status" value="1"/>
</dbReference>
<dbReference type="PANTHER" id="PTHR47623">
    <property type="entry name" value="OS09G0287300 PROTEIN"/>
    <property type="match status" value="1"/>
</dbReference>
<sequence>MTGPARRLVLLRHAKAEPAGSGPDHARPLALRGRAQAATVGQTLAASGLVPDVVLCSSALRTRQTWDLVAGRLPVAPSVTVDDALYELTVRGLLAVVHELPDAARTVLVVGHEPTMGAASAFFAGPDSDAGALALARVGLPTGGYGLLEADDSWSGWDRGSASLRYAGRPAD</sequence>
<dbReference type="InterPro" id="IPR013078">
    <property type="entry name" value="His_Pase_superF_clade-1"/>
</dbReference>
<dbReference type="RefSeq" id="WP_036950456.1">
    <property type="nucleotide sequence ID" value="NZ_BAABIH010000027.1"/>
</dbReference>
<evidence type="ECO:0008006" key="3">
    <source>
        <dbReference type="Google" id="ProtNLM"/>
    </source>
</evidence>
<name>A0A5P9Q9I3_9MICO</name>
<dbReference type="AlphaFoldDB" id="A0A5P9Q9I3"/>
<dbReference type="KEGG" id="lxl:KDY119_01610"/>
<proteinExistence type="predicted"/>
<dbReference type="EMBL" id="CP045529">
    <property type="protein sequence ID" value="QFU98101.1"/>
    <property type="molecule type" value="Genomic_DNA"/>
</dbReference>
<evidence type="ECO:0000313" key="2">
    <source>
        <dbReference type="Proteomes" id="UP000326702"/>
    </source>
</evidence>
<dbReference type="SMART" id="SM00855">
    <property type="entry name" value="PGAM"/>
    <property type="match status" value="1"/>
</dbReference>
<organism evidence="1 2">
    <name type="scientific">Luteimicrobium xylanilyticum</name>
    <dbReference type="NCBI Taxonomy" id="1133546"/>
    <lineage>
        <taxon>Bacteria</taxon>
        <taxon>Bacillati</taxon>
        <taxon>Actinomycetota</taxon>
        <taxon>Actinomycetes</taxon>
        <taxon>Micrococcales</taxon>
        <taxon>Luteimicrobium</taxon>
    </lineage>
</organism>
<reference evidence="1 2" key="1">
    <citation type="submission" date="2019-10" db="EMBL/GenBank/DDBJ databases">
        <title>Genome sequence of Luteimicrobium xylanilyticum HY-24.</title>
        <authorList>
            <person name="Kim D.Y."/>
            <person name="Park H.-Y."/>
        </authorList>
    </citation>
    <scope>NUCLEOTIDE SEQUENCE [LARGE SCALE GENOMIC DNA]</scope>
    <source>
        <strain evidence="1 2">HY-24</strain>
    </source>
</reference>
<dbReference type="Gene3D" id="3.40.50.1240">
    <property type="entry name" value="Phosphoglycerate mutase-like"/>
    <property type="match status" value="1"/>
</dbReference>
<dbReference type="CDD" id="cd07067">
    <property type="entry name" value="HP_PGM_like"/>
    <property type="match status" value="1"/>
</dbReference>